<comment type="caution">
    <text evidence="2">The sequence shown here is derived from an EMBL/GenBank/DDBJ whole genome shotgun (WGS) entry which is preliminary data.</text>
</comment>
<evidence type="ECO:0000259" key="1">
    <source>
        <dbReference type="Pfam" id="PF13966"/>
    </source>
</evidence>
<gene>
    <name evidence="2" type="primary">A09p023900.1_BraROA</name>
    <name evidence="2" type="ORF">IGI04_034811</name>
</gene>
<organism evidence="2 3">
    <name type="scientific">Brassica rapa subsp. trilocularis</name>
    <dbReference type="NCBI Taxonomy" id="1813537"/>
    <lineage>
        <taxon>Eukaryota</taxon>
        <taxon>Viridiplantae</taxon>
        <taxon>Streptophyta</taxon>
        <taxon>Embryophyta</taxon>
        <taxon>Tracheophyta</taxon>
        <taxon>Spermatophyta</taxon>
        <taxon>Magnoliopsida</taxon>
        <taxon>eudicotyledons</taxon>
        <taxon>Gunneridae</taxon>
        <taxon>Pentapetalae</taxon>
        <taxon>rosids</taxon>
        <taxon>malvids</taxon>
        <taxon>Brassicales</taxon>
        <taxon>Brassicaceae</taxon>
        <taxon>Brassiceae</taxon>
        <taxon>Brassica</taxon>
    </lineage>
</organism>
<keyword evidence="3" id="KW-1185">Reference proteome</keyword>
<proteinExistence type="predicted"/>
<dbReference type="EMBL" id="JADBGQ010000008">
    <property type="protein sequence ID" value="KAG5383341.1"/>
    <property type="molecule type" value="Genomic_DNA"/>
</dbReference>
<sequence length="108" mass="13091">MRNRGRRVVEAAYVKIENAQKPDESRGQDVMLWKHNDYKDFFFSQRTWDQIRTRGPEVRWHSLVWFTQGVPRQSFIVWLAFRDRLSTRIRKQSWGITQGCMLCGEREK</sequence>
<dbReference type="Pfam" id="PF13966">
    <property type="entry name" value="zf-RVT"/>
    <property type="match status" value="1"/>
</dbReference>
<protein>
    <recommendedName>
        <fullName evidence="1">Reverse transcriptase zinc-binding domain-containing protein</fullName>
    </recommendedName>
</protein>
<reference evidence="2 3" key="1">
    <citation type="submission" date="2021-03" db="EMBL/GenBank/DDBJ databases">
        <authorList>
            <person name="King G.J."/>
            <person name="Bancroft I."/>
            <person name="Baten A."/>
            <person name="Bloomfield J."/>
            <person name="Borpatragohain P."/>
            <person name="He Z."/>
            <person name="Irish N."/>
            <person name="Irwin J."/>
            <person name="Liu K."/>
            <person name="Mauleon R.P."/>
            <person name="Moore J."/>
            <person name="Morris R."/>
            <person name="Ostergaard L."/>
            <person name="Wang B."/>
            <person name="Wells R."/>
        </authorList>
    </citation>
    <scope>NUCLEOTIDE SEQUENCE [LARGE SCALE GENOMIC DNA]</scope>
    <source>
        <strain evidence="2">R-o-18</strain>
        <tissue evidence="2">Leaf</tissue>
    </source>
</reference>
<dbReference type="Proteomes" id="UP000823674">
    <property type="component" value="Chromosome A09"/>
</dbReference>
<feature type="domain" description="Reverse transcriptase zinc-binding" evidence="1">
    <location>
        <begin position="42"/>
        <end position="106"/>
    </location>
</feature>
<name>A0ABQ7L9U3_BRACM</name>
<dbReference type="InterPro" id="IPR026960">
    <property type="entry name" value="RVT-Znf"/>
</dbReference>
<evidence type="ECO:0000313" key="3">
    <source>
        <dbReference type="Proteomes" id="UP000823674"/>
    </source>
</evidence>
<evidence type="ECO:0000313" key="2">
    <source>
        <dbReference type="EMBL" id="KAG5383341.1"/>
    </source>
</evidence>
<accession>A0ABQ7L9U3</accession>